<keyword evidence="2" id="KW-0472">Membrane</keyword>
<keyword evidence="1" id="KW-0443">Lipid metabolism</keyword>
<feature type="transmembrane region" description="Helical" evidence="2">
    <location>
        <begin position="53"/>
        <end position="77"/>
    </location>
</feature>
<evidence type="ECO:0000256" key="1">
    <source>
        <dbReference type="ARBA" id="ARBA00023098"/>
    </source>
</evidence>
<dbReference type="GO" id="GO:0006629">
    <property type="term" value="P:lipid metabolic process"/>
    <property type="evidence" value="ECO:0007669"/>
    <property type="project" value="UniProtKB-KW"/>
</dbReference>
<feature type="transmembrane region" description="Helical" evidence="2">
    <location>
        <begin position="126"/>
        <end position="152"/>
    </location>
</feature>
<evidence type="ECO:0000259" key="3">
    <source>
        <dbReference type="Pfam" id="PF01734"/>
    </source>
</evidence>
<evidence type="ECO:0000256" key="2">
    <source>
        <dbReference type="SAM" id="Phobius"/>
    </source>
</evidence>
<gene>
    <name evidence="4" type="ORF">MNBD_BACTEROID06-1406</name>
</gene>
<feature type="transmembrane region" description="Helical" evidence="2">
    <location>
        <begin position="251"/>
        <end position="270"/>
    </location>
</feature>
<proteinExistence type="predicted"/>
<keyword evidence="2" id="KW-0812">Transmembrane</keyword>
<organism evidence="4">
    <name type="scientific">hydrothermal vent metagenome</name>
    <dbReference type="NCBI Taxonomy" id="652676"/>
    <lineage>
        <taxon>unclassified sequences</taxon>
        <taxon>metagenomes</taxon>
        <taxon>ecological metagenomes</taxon>
    </lineage>
</organism>
<dbReference type="InterPro" id="IPR002641">
    <property type="entry name" value="PNPLA_dom"/>
</dbReference>
<dbReference type="SUPFAM" id="SSF52151">
    <property type="entry name" value="FabD/lysophospholipase-like"/>
    <property type="match status" value="1"/>
</dbReference>
<accession>A0A3B0UA65</accession>
<dbReference type="Gene3D" id="3.40.1090.10">
    <property type="entry name" value="Cytosolic phospholipase A2 catalytic domain"/>
    <property type="match status" value="1"/>
</dbReference>
<sequence length="738" mass="84675">MPLRLLVNNIRRNHILLLSWFVLFSAVTGHLASFLGVPYLFLDPEYLQKVNFLSFLLMGVAISGFSVAFHIASYLVVSHKYSFLAHHKKPFLTFSINNSLIPFAFLITYIWHIIKFQASNEFTTPINIVIDVAGFLTGYILMIIIIYTYFIFTNKDIFKILSDRVDKKLKVTVPATRAKAMEKLRGSSAQVQYVKYFFTSKLKLEKVKFVAFHKHELTKVFDQNHLNLVFIELSIFILLLIIGIFREYEVFQIPAAASAVLLLTIIIMFAGAFSYWFGSWAPTIIISIILILNIFLKQGYFNITYKALGLDYHVQPAQYDLEAINNCNSDSILVDDYNRTIQILTNWRAKFADKKPKMLLVCASGGGQRSALWTFNVLQTIDSLTNGKFTTHTQLITGASGGIIGAAYFRELKLQQQKNQLNPYSKKFLANISKDNLNPIIFSLLVNDLFIRYQTFEYQGKTYLKDRGYSFEEQLNKNTEGVLDKPLISYRKPEYESQIPMLIVSPTIINDGRKLFISPQHISFMSSRLSEQGRTFNKLAEGIDFRHFFRHQNADSLRFLSALRMNASFPYITPNISLPSEPPLEIMDAGITDNFGIADALRFLYAYKKWIAENTSGVIIISIRDSEKEIEIESRKNQSFIEKIVTPIQSVYDNYANLQSVANDSNIEYARAWFNNELDVVTFQYVPTYDPETQTSLDVKRASLNWRLTSKEKQNVIYSIKSGANQKAVKKIKQLLHN</sequence>
<dbReference type="InterPro" id="IPR016035">
    <property type="entry name" value="Acyl_Trfase/lysoPLipase"/>
</dbReference>
<feature type="transmembrane region" description="Helical" evidence="2">
    <location>
        <begin position="89"/>
        <end position="114"/>
    </location>
</feature>
<dbReference type="EMBL" id="UOES01000222">
    <property type="protein sequence ID" value="VAW27338.1"/>
    <property type="molecule type" value="Genomic_DNA"/>
</dbReference>
<dbReference type="Pfam" id="PF01734">
    <property type="entry name" value="Patatin"/>
    <property type="match status" value="1"/>
</dbReference>
<feature type="transmembrane region" description="Helical" evidence="2">
    <location>
        <begin position="20"/>
        <end position="41"/>
    </location>
</feature>
<evidence type="ECO:0000313" key="4">
    <source>
        <dbReference type="EMBL" id="VAW27338.1"/>
    </source>
</evidence>
<feature type="domain" description="PNPLA" evidence="3">
    <location>
        <begin position="362"/>
        <end position="600"/>
    </location>
</feature>
<name>A0A3B0UA65_9ZZZZ</name>
<feature type="transmembrane region" description="Helical" evidence="2">
    <location>
        <begin position="226"/>
        <end position="245"/>
    </location>
</feature>
<keyword evidence="2" id="KW-1133">Transmembrane helix</keyword>
<reference evidence="4" key="1">
    <citation type="submission" date="2018-06" db="EMBL/GenBank/DDBJ databases">
        <authorList>
            <person name="Zhirakovskaya E."/>
        </authorList>
    </citation>
    <scope>NUCLEOTIDE SEQUENCE</scope>
</reference>
<dbReference type="AlphaFoldDB" id="A0A3B0UA65"/>
<protein>
    <recommendedName>
        <fullName evidence="3">PNPLA domain-containing protein</fullName>
    </recommendedName>
</protein>
<feature type="transmembrane region" description="Helical" evidence="2">
    <location>
        <begin position="277"/>
        <end position="296"/>
    </location>
</feature>